<evidence type="ECO:0000256" key="2">
    <source>
        <dbReference type="ARBA" id="ARBA00024195"/>
    </source>
</evidence>
<feature type="signal peptide" evidence="3">
    <location>
        <begin position="1"/>
        <end position="23"/>
    </location>
</feature>
<dbReference type="Proteomes" id="UP000639338">
    <property type="component" value="Unassembled WGS sequence"/>
</dbReference>
<sequence length="261" mass="29199">MTLAKEFLLFVLSLGILIQSVRGVLKGDLYRYTSSNVLPARVTLRSNNVAFCDGVAISTKLILTSASCLIDKSTTYLRNPSNISVTIVDEELKPETKATRYKISEMFYHKNFTINHKLLPRKDIAVLKLADNFEFKTSSRLDAKLSSYSLNISNTVFMYGLKNGIDSTSSANLFKVTMTIQSPETCAEPLGVNLDCKQLCAIVNLGQELFRRDRGAAVFINNKIAGIISHMDFYNENGVVVITNVVPYLKWINYIKNNTTK</sequence>
<evidence type="ECO:0000256" key="1">
    <source>
        <dbReference type="ARBA" id="ARBA00023157"/>
    </source>
</evidence>
<dbReference type="GO" id="GO:0004252">
    <property type="term" value="F:serine-type endopeptidase activity"/>
    <property type="evidence" value="ECO:0007669"/>
    <property type="project" value="InterPro"/>
</dbReference>
<dbReference type="InterPro" id="IPR001254">
    <property type="entry name" value="Trypsin_dom"/>
</dbReference>
<dbReference type="GO" id="GO:0006508">
    <property type="term" value="P:proteolysis"/>
    <property type="evidence" value="ECO:0007669"/>
    <property type="project" value="InterPro"/>
</dbReference>
<keyword evidence="6" id="KW-1185">Reference proteome</keyword>
<dbReference type="EMBL" id="JACMRX010000005">
    <property type="protein sequence ID" value="KAF7988607.1"/>
    <property type="molecule type" value="Genomic_DNA"/>
</dbReference>
<evidence type="ECO:0000313" key="6">
    <source>
        <dbReference type="Proteomes" id="UP000639338"/>
    </source>
</evidence>
<evidence type="ECO:0000313" key="5">
    <source>
        <dbReference type="EMBL" id="KAF7988607.1"/>
    </source>
</evidence>
<dbReference type="PANTHER" id="PTHR24256">
    <property type="entry name" value="TRYPTASE-RELATED"/>
    <property type="match status" value="1"/>
</dbReference>
<reference evidence="5 6" key="1">
    <citation type="submission" date="2020-08" db="EMBL/GenBank/DDBJ databases">
        <title>Aphidius gifuensis genome sequencing and assembly.</title>
        <authorList>
            <person name="Du Z."/>
        </authorList>
    </citation>
    <scope>NUCLEOTIDE SEQUENCE [LARGE SCALE GENOMIC DNA]</scope>
    <source>
        <strain evidence="5">YNYX2018</strain>
        <tissue evidence="5">Adults</tissue>
    </source>
</reference>
<comment type="similarity">
    <text evidence="2">Belongs to the peptidase S1 family. CLIP subfamily.</text>
</comment>
<dbReference type="InterPro" id="IPR009003">
    <property type="entry name" value="Peptidase_S1_PA"/>
</dbReference>
<keyword evidence="1" id="KW-1015">Disulfide bond</keyword>
<organism evidence="5 6">
    <name type="scientific">Aphidius gifuensis</name>
    <name type="common">Parasitoid wasp</name>
    <dbReference type="NCBI Taxonomy" id="684658"/>
    <lineage>
        <taxon>Eukaryota</taxon>
        <taxon>Metazoa</taxon>
        <taxon>Ecdysozoa</taxon>
        <taxon>Arthropoda</taxon>
        <taxon>Hexapoda</taxon>
        <taxon>Insecta</taxon>
        <taxon>Pterygota</taxon>
        <taxon>Neoptera</taxon>
        <taxon>Endopterygota</taxon>
        <taxon>Hymenoptera</taxon>
        <taxon>Apocrita</taxon>
        <taxon>Ichneumonoidea</taxon>
        <taxon>Braconidae</taxon>
        <taxon>Aphidiinae</taxon>
        <taxon>Aphidius</taxon>
    </lineage>
</organism>
<dbReference type="SUPFAM" id="SSF50494">
    <property type="entry name" value="Trypsin-like serine proteases"/>
    <property type="match status" value="1"/>
</dbReference>
<proteinExistence type="inferred from homology"/>
<feature type="chain" id="PRO_5032270898" description="Peptidase S1 domain-containing protein" evidence="3">
    <location>
        <begin position="24"/>
        <end position="261"/>
    </location>
</feature>
<protein>
    <recommendedName>
        <fullName evidence="4">Peptidase S1 domain-containing protein</fullName>
    </recommendedName>
</protein>
<accession>A0A835CLU8</accession>
<dbReference type="Gene3D" id="2.40.10.10">
    <property type="entry name" value="Trypsin-like serine proteases"/>
    <property type="match status" value="2"/>
</dbReference>
<dbReference type="Pfam" id="PF00089">
    <property type="entry name" value="Trypsin"/>
    <property type="match status" value="1"/>
</dbReference>
<dbReference type="AlphaFoldDB" id="A0A835CLU8"/>
<dbReference type="InterPro" id="IPR051487">
    <property type="entry name" value="Ser/Thr_Proteases_Immune/Dev"/>
</dbReference>
<evidence type="ECO:0000256" key="3">
    <source>
        <dbReference type="SAM" id="SignalP"/>
    </source>
</evidence>
<dbReference type="SMART" id="SM00020">
    <property type="entry name" value="Tryp_SPc"/>
    <property type="match status" value="1"/>
</dbReference>
<dbReference type="PROSITE" id="PS50240">
    <property type="entry name" value="TRYPSIN_DOM"/>
    <property type="match status" value="1"/>
</dbReference>
<gene>
    <name evidence="5" type="ORF">HCN44_001180</name>
</gene>
<evidence type="ECO:0000259" key="4">
    <source>
        <dbReference type="PROSITE" id="PS50240"/>
    </source>
</evidence>
<name>A0A835CLU8_APHGI</name>
<dbReference type="InterPro" id="IPR043504">
    <property type="entry name" value="Peptidase_S1_PA_chymotrypsin"/>
</dbReference>
<feature type="domain" description="Peptidase S1" evidence="4">
    <location>
        <begin position="24"/>
        <end position="257"/>
    </location>
</feature>
<keyword evidence="3" id="KW-0732">Signal</keyword>
<comment type="caution">
    <text evidence="5">The sequence shown here is derived from an EMBL/GenBank/DDBJ whole genome shotgun (WGS) entry which is preliminary data.</text>
</comment>